<dbReference type="Pfam" id="PF02171">
    <property type="entry name" value="Piwi"/>
    <property type="match status" value="1"/>
</dbReference>
<dbReference type="Gene3D" id="2.170.260.10">
    <property type="entry name" value="paz domain"/>
    <property type="match status" value="1"/>
</dbReference>
<dbReference type="InterPro" id="IPR003100">
    <property type="entry name" value="PAZ_dom"/>
</dbReference>
<dbReference type="Pfam" id="PF16487">
    <property type="entry name" value="ArgoMid"/>
    <property type="match status" value="1"/>
</dbReference>
<reference evidence="2 3" key="2">
    <citation type="submission" date="2019-01" db="EMBL/GenBank/DDBJ databases">
        <title>The decoding of complex shrimp genome reveals the adaptation for benthos swimmer, frequently molting mechanism and breeding impact on genome.</title>
        <authorList>
            <person name="Sun Y."/>
            <person name="Gao Y."/>
            <person name="Yu Y."/>
        </authorList>
    </citation>
    <scope>NUCLEOTIDE SEQUENCE [LARGE SCALE GENOMIC DNA]</scope>
    <source>
        <tissue evidence="2">Muscle</tissue>
    </source>
</reference>
<reference evidence="2 3" key="1">
    <citation type="submission" date="2018-04" db="EMBL/GenBank/DDBJ databases">
        <authorList>
            <person name="Zhang X."/>
            <person name="Yuan J."/>
            <person name="Li F."/>
            <person name="Xiang J."/>
        </authorList>
    </citation>
    <scope>NUCLEOTIDE SEQUENCE [LARGE SCALE GENOMIC DNA]</scope>
    <source>
        <tissue evidence="2">Muscle</tissue>
    </source>
</reference>
<dbReference type="EMBL" id="QCYY01002801">
    <property type="protein sequence ID" value="ROT67545.1"/>
    <property type="molecule type" value="Genomic_DNA"/>
</dbReference>
<protein>
    <submittedName>
        <fullName evidence="2">Argonaute 4</fullName>
    </submittedName>
</protein>
<name>A0A3R7LXY3_PENVA</name>
<dbReference type="SUPFAM" id="SSF101690">
    <property type="entry name" value="PAZ domain"/>
    <property type="match status" value="1"/>
</dbReference>
<dbReference type="PANTHER" id="PTHR22891">
    <property type="entry name" value="EUKARYOTIC TRANSLATION INITIATION FACTOR 2C"/>
    <property type="match status" value="1"/>
</dbReference>
<dbReference type="Proteomes" id="UP000283509">
    <property type="component" value="Unassembled WGS sequence"/>
</dbReference>
<sequence length="446" mass="51261">MLMIRIFYNHQVILALEEDDDDPVSCTVQISLGISRKLRELMESLNCTDIHKKIPSTIFRMLDTMLRYRRSLRYEAVGKKRFFSVNREINHPIDIGPAVQGVAGFFSSMKASAHEKGSIMINIDHTEIRKRLECGLVDLRVETTHIPRTYRIIGLGMHGPDRQKFPWNNKESGKIEQRTVQDYFNKEYNKSIKYPKLICIQAYPEEKNIYLPLEYCVVARGQRSFGNLSNNEAGNFIRSSAIPPGRRLEQIKKIYNDNEFAKDEMIASLKFEVAKSPFTVTGRVLSPPKLRMGQVVQPKTGEWDTRREKFYLGAAVNTWAVIDYTSTWEGSLEKYIRNLRSLGDRKGMVFKSPVIVTKGNRKNVTQQFQNLKKKFPEIQMILVVLEEADPLYSCIKTVGDLEIRVITQCVKKRCVEECRFVTIGNLLFKINAKMGGINTTGVVDQN</sequence>
<dbReference type="SMART" id="SM00949">
    <property type="entry name" value="PAZ"/>
    <property type="match status" value="1"/>
</dbReference>
<accession>A0A3R7LXY3</accession>
<dbReference type="InterPro" id="IPR036085">
    <property type="entry name" value="PAZ_dom_sf"/>
</dbReference>
<dbReference type="CDD" id="cd02846">
    <property type="entry name" value="PAZ_argonaute_like"/>
    <property type="match status" value="1"/>
</dbReference>
<dbReference type="InterPro" id="IPR032473">
    <property type="entry name" value="Argonaute_Mid_dom"/>
</dbReference>
<keyword evidence="3" id="KW-1185">Reference proteome</keyword>
<proteinExistence type="predicted"/>
<dbReference type="Pfam" id="PF02170">
    <property type="entry name" value="PAZ"/>
    <property type="match status" value="1"/>
</dbReference>
<evidence type="ECO:0000259" key="1">
    <source>
        <dbReference type="PROSITE" id="PS50821"/>
    </source>
</evidence>
<dbReference type="PROSITE" id="PS50821">
    <property type="entry name" value="PAZ"/>
    <property type="match status" value="1"/>
</dbReference>
<dbReference type="GO" id="GO:0034587">
    <property type="term" value="P:piRNA processing"/>
    <property type="evidence" value="ECO:0007669"/>
    <property type="project" value="UniProtKB-ARBA"/>
</dbReference>
<comment type="caution">
    <text evidence="2">The sequence shown here is derived from an EMBL/GenBank/DDBJ whole genome shotgun (WGS) entry which is preliminary data.</text>
</comment>
<organism evidence="2 3">
    <name type="scientific">Penaeus vannamei</name>
    <name type="common">Whiteleg shrimp</name>
    <name type="synonym">Litopenaeus vannamei</name>
    <dbReference type="NCBI Taxonomy" id="6689"/>
    <lineage>
        <taxon>Eukaryota</taxon>
        <taxon>Metazoa</taxon>
        <taxon>Ecdysozoa</taxon>
        <taxon>Arthropoda</taxon>
        <taxon>Crustacea</taxon>
        <taxon>Multicrustacea</taxon>
        <taxon>Malacostraca</taxon>
        <taxon>Eumalacostraca</taxon>
        <taxon>Eucarida</taxon>
        <taxon>Decapoda</taxon>
        <taxon>Dendrobranchiata</taxon>
        <taxon>Penaeoidea</taxon>
        <taxon>Penaeidae</taxon>
        <taxon>Penaeus</taxon>
    </lineage>
</organism>
<dbReference type="InterPro" id="IPR003165">
    <property type="entry name" value="Piwi"/>
</dbReference>
<dbReference type="GO" id="GO:0003723">
    <property type="term" value="F:RNA binding"/>
    <property type="evidence" value="ECO:0007669"/>
    <property type="project" value="InterPro"/>
</dbReference>
<evidence type="ECO:0000313" key="3">
    <source>
        <dbReference type="Proteomes" id="UP000283509"/>
    </source>
</evidence>
<dbReference type="InterPro" id="IPR012337">
    <property type="entry name" value="RNaseH-like_sf"/>
</dbReference>
<evidence type="ECO:0000313" key="2">
    <source>
        <dbReference type="EMBL" id="ROT67545.1"/>
    </source>
</evidence>
<feature type="domain" description="PAZ" evidence="1">
    <location>
        <begin position="112"/>
        <end position="220"/>
    </location>
</feature>
<dbReference type="Gene3D" id="3.40.50.2300">
    <property type="match status" value="1"/>
</dbReference>
<dbReference type="OrthoDB" id="6367583at2759"/>
<dbReference type="STRING" id="6689.A0A3R7LXY3"/>
<dbReference type="SUPFAM" id="SSF53098">
    <property type="entry name" value="Ribonuclease H-like"/>
    <property type="match status" value="1"/>
</dbReference>
<gene>
    <name evidence="2" type="ORF">C7M84_014367</name>
</gene>
<dbReference type="AlphaFoldDB" id="A0A3R7LXY3"/>